<name>A0A0C2MC08_THEKT</name>
<proteinExistence type="predicted"/>
<keyword evidence="2" id="KW-1185">Reference proteome</keyword>
<organism evidence="1 2">
    <name type="scientific">Thelohanellus kitauei</name>
    <name type="common">Myxosporean</name>
    <dbReference type="NCBI Taxonomy" id="669202"/>
    <lineage>
        <taxon>Eukaryota</taxon>
        <taxon>Metazoa</taxon>
        <taxon>Cnidaria</taxon>
        <taxon>Myxozoa</taxon>
        <taxon>Myxosporea</taxon>
        <taxon>Bivalvulida</taxon>
        <taxon>Platysporina</taxon>
        <taxon>Myxobolidae</taxon>
        <taxon>Thelohanellus</taxon>
    </lineage>
</organism>
<comment type="caution">
    <text evidence="1">The sequence shown here is derived from an EMBL/GenBank/DDBJ whole genome shotgun (WGS) entry which is preliminary data.</text>
</comment>
<dbReference type="Proteomes" id="UP000031668">
    <property type="component" value="Unassembled WGS sequence"/>
</dbReference>
<evidence type="ECO:0000313" key="1">
    <source>
        <dbReference type="EMBL" id="KII61899.1"/>
    </source>
</evidence>
<gene>
    <name evidence="1" type="ORF">RF11_01681</name>
</gene>
<dbReference type="EMBL" id="JWZT01005185">
    <property type="protein sequence ID" value="KII61899.1"/>
    <property type="molecule type" value="Genomic_DNA"/>
</dbReference>
<sequence length="107" mass="13047">MQFKIKGLIRKKRNESQVRTSSMRFLNKFDMNPNLKKNSLFPKIFQTSIKKIEDSYDYIRDDVVVNKIFGYLKPSSFKPLLQSQKMYTHTAKGRYFDIYHYFRYLHF</sequence>
<protein>
    <submittedName>
        <fullName evidence="1">Uncharacterized protein</fullName>
    </submittedName>
</protein>
<dbReference type="AlphaFoldDB" id="A0A0C2MC08"/>
<reference evidence="1 2" key="1">
    <citation type="journal article" date="2014" name="Genome Biol. Evol.">
        <title>The genome of the myxosporean Thelohanellus kitauei shows adaptations to nutrient acquisition within its fish host.</title>
        <authorList>
            <person name="Yang Y."/>
            <person name="Xiong J."/>
            <person name="Zhou Z."/>
            <person name="Huo F."/>
            <person name="Miao W."/>
            <person name="Ran C."/>
            <person name="Liu Y."/>
            <person name="Zhang J."/>
            <person name="Feng J."/>
            <person name="Wang M."/>
            <person name="Wang M."/>
            <person name="Wang L."/>
            <person name="Yao B."/>
        </authorList>
    </citation>
    <scope>NUCLEOTIDE SEQUENCE [LARGE SCALE GENOMIC DNA]</scope>
    <source>
        <strain evidence="1">Wuqing</strain>
    </source>
</reference>
<accession>A0A0C2MC08</accession>
<evidence type="ECO:0000313" key="2">
    <source>
        <dbReference type="Proteomes" id="UP000031668"/>
    </source>
</evidence>